<evidence type="ECO:0000313" key="2">
    <source>
        <dbReference type="Proteomes" id="UP000822688"/>
    </source>
</evidence>
<proteinExistence type="predicted"/>
<dbReference type="EMBL" id="CM026421">
    <property type="protein sequence ID" value="KAG0593429.1"/>
    <property type="molecule type" value="Genomic_DNA"/>
</dbReference>
<dbReference type="AlphaFoldDB" id="A0A8T0JEV6"/>
<evidence type="ECO:0000313" key="1">
    <source>
        <dbReference type="EMBL" id="KAG0593429.1"/>
    </source>
</evidence>
<comment type="caution">
    <text evidence="1">The sequence shown here is derived from an EMBL/GenBank/DDBJ whole genome shotgun (WGS) entry which is preliminary data.</text>
</comment>
<reference evidence="1" key="1">
    <citation type="submission" date="2020-06" db="EMBL/GenBank/DDBJ databases">
        <title>WGS assembly of Ceratodon purpureus strain R40.</title>
        <authorList>
            <person name="Carey S.B."/>
            <person name="Jenkins J."/>
            <person name="Shu S."/>
            <person name="Lovell J.T."/>
            <person name="Sreedasyam A."/>
            <person name="Maumus F."/>
            <person name="Tiley G.P."/>
            <person name="Fernandez-Pozo N."/>
            <person name="Barry K."/>
            <person name="Chen C."/>
            <person name="Wang M."/>
            <person name="Lipzen A."/>
            <person name="Daum C."/>
            <person name="Saski C.A."/>
            <person name="Payton A.C."/>
            <person name="Mcbreen J.C."/>
            <person name="Conrad R.E."/>
            <person name="Kollar L.M."/>
            <person name="Olsson S."/>
            <person name="Huttunen S."/>
            <person name="Landis J.B."/>
            <person name="Wickett N.J."/>
            <person name="Johnson M.G."/>
            <person name="Rensing S.A."/>
            <person name="Grimwood J."/>
            <person name="Schmutz J."/>
            <person name="Mcdaniel S.F."/>
        </authorList>
    </citation>
    <scope>NUCLEOTIDE SEQUENCE</scope>
    <source>
        <strain evidence="1">R40</strain>
    </source>
</reference>
<dbReference type="Proteomes" id="UP000822688">
    <property type="component" value="Chromosome 1"/>
</dbReference>
<organism evidence="1 2">
    <name type="scientific">Ceratodon purpureus</name>
    <name type="common">Fire moss</name>
    <name type="synonym">Dicranum purpureum</name>
    <dbReference type="NCBI Taxonomy" id="3225"/>
    <lineage>
        <taxon>Eukaryota</taxon>
        <taxon>Viridiplantae</taxon>
        <taxon>Streptophyta</taxon>
        <taxon>Embryophyta</taxon>
        <taxon>Bryophyta</taxon>
        <taxon>Bryophytina</taxon>
        <taxon>Bryopsida</taxon>
        <taxon>Dicranidae</taxon>
        <taxon>Pseudoditrichales</taxon>
        <taxon>Ditrichaceae</taxon>
        <taxon>Ceratodon</taxon>
    </lineage>
</organism>
<protein>
    <submittedName>
        <fullName evidence="1">Uncharacterized protein</fullName>
    </submittedName>
</protein>
<gene>
    <name evidence="1" type="ORF">KC19_1G329300</name>
</gene>
<name>A0A8T0JEV6_CERPU</name>
<sequence>MFASSSSLPSNSLSLEIGQLCTSPPLLQIKATAINAYDMHFHLCPLQQPIAADMRRGKLKIPCHQNTQKPTNRNKKQHSHNFLNLIAIAQTQVQSISTETHQPFPMVEQSSSP</sequence>
<accession>A0A8T0JEV6</accession>
<keyword evidence="2" id="KW-1185">Reference proteome</keyword>